<reference evidence="7 8" key="1">
    <citation type="journal article" date="2019" name="Syst. Appl. Microbiol.">
        <title>Characterization of Bifidobacterium species in feaces of the Egyptian fruit bat: Description of B. vespertilionis sp. nov. and B. rousetti sp. nov.</title>
        <authorList>
            <person name="Modesto M."/>
            <person name="Satti M."/>
            <person name="Watanabe K."/>
            <person name="Puglisi E."/>
            <person name="Morelli L."/>
            <person name="Huang C.-H."/>
            <person name="Liou J.-S."/>
            <person name="Miyashita M."/>
            <person name="Tamura T."/>
            <person name="Saito S."/>
            <person name="Mori K."/>
            <person name="Huang L."/>
            <person name="Sciavilla P."/>
            <person name="Sandri C."/>
            <person name="Spiezio C."/>
            <person name="Vitali F."/>
            <person name="Cavalieri D."/>
            <person name="Perpetuini G."/>
            <person name="Tofalo R."/>
            <person name="Bonetti A."/>
            <person name="Arita M."/>
            <person name="Mattarelli P."/>
        </authorList>
    </citation>
    <scope>NUCLEOTIDE SEQUENCE [LARGE SCALE GENOMIC DNA]</scope>
    <source>
        <strain evidence="7 8">RST7</strain>
    </source>
</reference>
<dbReference type="InterPro" id="IPR012334">
    <property type="entry name" value="Pectin_lyas_fold"/>
</dbReference>
<dbReference type="InterPro" id="IPR003961">
    <property type="entry name" value="FN3_dom"/>
</dbReference>
<evidence type="ECO:0000256" key="2">
    <source>
        <dbReference type="ARBA" id="ARBA00022801"/>
    </source>
</evidence>
<evidence type="ECO:0000259" key="6">
    <source>
        <dbReference type="PROSITE" id="PS50853"/>
    </source>
</evidence>
<evidence type="ECO:0000313" key="7">
    <source>
        <dbReference type="EMBL" id="KAA8830236.1"/>
    </source>
</evidence>
<keyword evidence="4" id="KW-0624">Polysaccharide degradation</keyword>
<dbReference type="InterPro" id="IPR013783">
    <property type="entry name" value="Ig-like_fold"/>
</dbReference>
<dbReference type="PANTHER" id="PTHR31339">
    <property type="entry name" value="PECTIN LYASE-RELATED"/>
    <property type="match status" value="1"/>
</dbReference>
<keyword evidence="4" id="KW-0119">Carbohydrate metabolism</keyword>
<evidence type="ECO:0000256" key="3">
    <source>
        <dbReference type="ARBA" id="ARBA00023295"/>
    </source>
</evidence>
<keyword evidence="2 5" id="KW-0378">Hydrolase</keyword>
<dbReference type="Proteomes" id="UP000412028">
    <property type="component" value="Unassembled WGS sequence"/>
</dbReference>
<dbReference type="InterPro" id="IPR011050">
    <property type="entry name" value="Pectin_lyase_fold/virulence"/>
</dbReference>
<dbReference type="OrthoDB" id="3196343at2"/>
<name>A0A5M9ZRF4_9BIFI</name>
<dbReference type="PANTHER" id="PTHR31339:SF9">
    <property type="entry name" value="PLASMIN AND FIBRONECTIN-BINDING PROTEIN A"/>
    <property type="match status" value="1"/>
</dbReference>
<keyword evidence="3 5" id="KW-0326">Glycosidase</keyword>
<dbReference type="SUPFAM" id="SSF51126">
    <property type="entry name" value="Pectin lyase-like"/>
    <property type="match status" value="1"/>
</dbReference>
<comment type="similarity">
    <text evidence="1 5">Belongs to the glycosyl hydrolase 28 family.</text>
</comment>
<dbReference type="GO" id="GO:0004650">
    <property type="term" value="F:polygalacturonase activity"/>
    <property type="evidence" value="ECO:0007669"/>
    <property type="project" value="InterPro"/>
</dbReference>
<proteinExistence type="inferred from homology"/>
<organism evidence="7 8">
    <name type="scientific">Bifidobacterium tissieri</name>
    <dbReference type="NCBI Taxonomy" id="1630162"/>
    <lineage>
        <taxon>Bacteria</taxon>
        <taxon>Bacillati</taxon>
        <taxon>Actinomycetota</taxon>
        <taxon>Actinomycetes</taxon>
        <taxon>Bifidobacteriales</taxon>
        <taxon>Bifidobacteriaceae</taxon>
        <taxon>Bifidobacterium</taxon>
    </lineage>
</organism>
<dbReference type="AlphaFoldDB" id="A0A5M9ZRF4"/>
<dbReference type="RefSeq" id="WP_150381330.1">
    <property type="nucleotide sequence ID" value="NZ_RZUI01000006.1"/>
</dbReference>
<dbReference type="Pfam" id="PF00041">
    <property type="entry name" value="fn3"/>
    <property type="match status" value="1"/>
</dbReference>
<protein>
    <submittedName>
        <fullName evidence="7">Glycoside hydrolase family 28 protein</fullName>
    </submittedName>
</protein>
<dbReference type="Gene3D" id="2.160.20.10">
    <property type="entry name" value="Single-stranded right-handed beta-helix, Pectin lyase-like"/>
    <property type="match status" value="1"/>
</dbReference>
<dbReference type="Gene3D" id="2.60.40.10">
    <property type="entry name" value="Immunoglobulins"/>
    <property type="match status" value="1"/>
</dbReference>
<dbReference type="InterPro" id="IPR000743">
    <property type="entry name" value="Glyco_hydro_28"/>
</dbReference>
<dbReference type="InterPro" id="IPR051801">
    <property type="entry name" value="GH28_Enzymes"/>
</dbReference>
<gene>
    <name evidence="7" type="ORF">EMO89_06160</name>
</gene>
<dbReference type="EMBL" id="RZUI01000006">
    <property type="protein sequence ID" value="KAA8830236.1"/>
    <property type="molecule type" value="Genomic_DNA"/>
</dbReference>
<sequence>MATETGTTPAYVSDADINACADANTLTVYWTKPDNATSDVIYEIHMREVGDNDHSPRTRRVSHTHCTIDGLEPEHSYDITVDMLTETSGTNPNRIPLGRHTFTTGTDKHKIDVTGSPYNAIGDGHTLNTAAIQRALDDCGPGDAVLIPEGVFLTGALRMHADTELVVAHGAVLQGTANPLDYLPMLPSRFEGIELDCYASLITIGHLDHNAGATCRNVVIRGGGTIASGGRALAEAVIERERGRVEAELAATGQSLGDYEKPETIPGRVRPRLITVANASNVEFADVTFANGASWTVHMIYSDHIVTHGCTFRSHGVWNGDGWDPDSSEDCTIFDCDFDTGDDIIAIKSGKNPEGNVIARPTRRIRIFDCRATEGGHALAIGSEMSGGVEDVDVWDCDLSGLWYGVEVKTTRKRGGWVRGLRVRDMVMRRAVIRAVPYNDDGIGADTPPVLEDFRFERVRLLGGLPDDVDAGAPREAIHIQGLPAPATPIRGVVFRDVTLGGADDESGACDIVANRCEGLEIRGIRCVAYGAA</sequence>
<dbReference type="SUPFAM" id="SSF49265">
    <property type="entry name" value="Fibronectin type III"/>
    <property type="match status" value="1"/>
</dbReference>
<feature type="domain" description="Fibronectin type-III" evidence="6">
    <location>
        <begin position="8"/>
        <end position="107"/>
    </location>
</feature>
<dbReference type="Pfam" id="PF00295">
    <property type="entry name" value="Glyco_hydro_28"/>
    <property type="match status" value="1"/>
</dbReference>
<comment type="caution">
    <text evidence="7">The sequence shown here is derived from an EMBL/GenBank/DDBJ whole genome shotgun (WGS) entry which is preliminary data.</text>
</comment>
<evidence type="ECO:0000313" key="8">
    <source>
        <dbReference type="Proteomes" id="UP000412028"/>
    </source>
</evidence>
<dbReference type="InterPro" id="IPR036116">
    <property type="entry name" value="FN3_sf"/>
</dbReference>
<dbReference type="CDD" id="cd00063">
    <property type="entry name" value="FN3"/>
    <property type="match status" value="1"/>
</dbReference>
<evidence type="ECO:0000256" key="1">
    <source>
        <dbReference type="ARBA" id="ARBA00008834"/>
    </source>
</evidence>
<accession>A0A5M9ZRF4</accession>
<evidence type="ECO:0000256" key="5">
    <source>
        <dbReference type="RuleBase" id="RU361169"/>
    </source>
</evidence>
<dbReference type="PROSITE" id="PS50853">
    <property type="entry name" value="FN3"/>
    <property type="match status" value="1"/>
</dbReference>
<evidence type="ECO:0000256" key="4">
    <source>
        <dbReference type="ARBA" id="ARBA00023326"/>
    </source>
</evidence>
<dbReference type="GO" id="GO:0000272">
    <property type="term" value="P:polysaccharide catabolic process"/>
    <property type="evidence" value="ECO:0007669"/>
    <property type="project" value="UniProtKB-KW"/>
</dbReference>